<sequence>MGTPPSTVLVAGHESAGGADLEQLSALLPQSVVAAPGGPLARAVQRALTGSQTVAVLPMTWGRDPTTVAETARTLRWTVEAHGVPGRVALCRPFGSPDHLVALLRGIAVRTAADHRRAGMVIGAARADPRDDAELHRCAHLVRTHGTGLEIGVACLASSPDLARAVDRTRRLGARHVVVAPAGFATACPGVDELEDVEFSGPLLSPAVALRIVQHRTCAAASALARGDDGLAAVLDTDPQGKDARPHGPGRNGGTARTAHLQHGPRPAARD</sequence>
<protein>
    <recommendedName>
        <fullName evidence="4">Cobalamin biosynthesis protein CbiX</fullName>
    </recommendedName>
</protein>
<evidence type="ECO:0000313" key="3">
    <source>
        <dbReference type="Proteomes" id="UP001240250"/>
    </source>
</evidence>
<name>A0ABU0GP62_9CELL</name>
<keyword evidence="3" id="KW-1185">Reference proteome</keyword>
<feature type="region of interest" description="Disordered" evidence="1">
    <location>
        <begin position="236"/>
        <end position="271"/>
    </location>
</feature>
<evidence type="ECO:0000256" key="1">
    <source>
        <dbReference type="SAM" id="MobiDB-lite"/>
    </source>
</evidence>
<gene>
    <name evidence="2" type="ORF">JO380_003540</name>
</gene>
<dbReference type="SUPFAM" id="SSF53800">
    <property type="entry name" value="Chelatase"/>
    <property type="match status" value="1"/>
</dbReference>
<dbReference type="EMBL" id="JAUSVM010000001">
    <property type="protein sequence ID" value="MDQ0427159.1"/>
    <property type="molecule type" value="Genomic_DNA"/>
</dbReference>
<comment type="caution">
    <text evidence="2">The sequence shown here is derived from an EMBL/GenBank/DDBJ whole genome shotgun (WGS) entry which is preliminary data.</text>
</comment>
<evidence type="ECO:0000313" key="2">
    <source>
        <dbReference type="EMBL" id="MDQ0427159.1"/>
    </source>
</evidence>
<dbReference type="Proteomes" id="UP001240250">
    <property type="component" value="Unassembled WGS sequence"/>
</dbReference>
<proteinExistence type="predicted"/>
<accession>A0ABU0GP62</accession>
<dbReference type="RefSeq" id="WP_070320528.1">
    <property type="nucleotide sequence ID" value="NZ_JAUSVM010000001.1"/>
</dbReference>
<organism evidence="2 3">
    <name type="scientific">Cellulomonas iranensis</name>
    <dbReference type="NCBI Taxonomy" id="76862"/>
    <lineage>
        <taxon>Bacteria</taxon>
        <taxon>Bacillati</taxon>
        <taxon>Actinomycetota</taxon>
        <taxon>Actinomycetes</taxon>
        <taxon>Micrococcales</taxon>
        <taxon>Cellulomonadaceae</taxon>
        <taxon>Cellulomonas</taxon>
    </lineage>
</organism>
<evidence type="ECO:0008006" key="4">
    <source>
        <dbReference type="Google" id="ProtNLM"/>
    </source>
</evidence>
<reference evidence="2 3" key="1">
    <citation type="submission" date="2023-07" db="EMBL/GenBank/DDBJ databases">
        <title>Sequencing the genomes of 1000 actinobacteria strains.</title>
        <authorList>
            <person name="Klenk H.-P."/>
        </authorList>
    </citation>
    <scope>NUCLEOTIDE SEQUENCE [LARGE SCALE GENOMIC DNA]</scope>
    <source>
        <strain evidence="2 3">DSM 14785</strain>
    </source>
</reference>